<dbReference type="GO" id="GO:0003700">
    <property type="term" value="F:DNA-binding transcription factor activity"/>
    <property type="evidence" value="ECO:0007669"/>
    <property type="project" value="InterPro"/>
</dbReference>
<feature type="domain" description="HTH arsR-type" evidence="2">
    <location>
        <begin position="1"/>
        <end position="93"/>
    </location>
</feature>
<evidence type="ECO:0000313" key="3">
    <source>
        <dbReference type="EMBL" id="RUL53551.1"/>
    </source>
</evidence>
<proteinExistence type="predicted"/>
<dbReference type="PROSITE" id="PS50987">
    <property type="entry name" value="HTH_ARSR_2"/>
    <property type="match status" value="1"/>
</dbReference>
<keyword evidence="1" id="KW-0238">DNA-binding</keyword>
<gene>
    <name evidence="3" type="ORF">EK386_08255</name>
</gene>
<dbReference type="InterPro" id="IPR001845">
    <property type="entry name" value="HTH_ArsR_DNA-bd_dom"/>
</dbReference>
<accession>A0A432LD03</accession>
<dbReference type="EMBL" id="RYYR01000009">
    <property type="protein sequence ID" value="RUL53551.1"/>
    <property type="molecule type" value="Genomic_DNA"/>
</dbReference>
<dbReference type="PRINTS" id="PR00778">
    <property type="entry name" value="HTHARSR"/>
</dbReference>
<sequence>MSASAQKYDVFFAIADPTRREVLYLLSKKNQSIAEISSHFDMTRTAVVKHLAVLTEVGLVRGEKSGREKIYSLQSEPLEELKDWLAYFEQFWHNKLNKLKFIVENDT</sequence>
<dbReference type="Pfam" id="PF01022">
    <property type="entry name" value="HTH_5"/>
    <property type="match status" value="1"/>
</dbReference>
<dbReference type="RefSeq" id="WP_126658691.1">
    <property type="nucleotide sequence ID" value="NZ_RYYR01000009.1"/>
</dbReference>
<reference evidence="3 4" key="1">
    <citation type="submission" date="2018-12" db="EMBL/GenBank/DDBJ databases">
        <title>Lysinibacillus antri sp. nov., isolated from a cave soil.</title>
        <authorList>
            <person name="Narsing Rao M.P."/>
            <person name="Zhang H."/>
            <person name="Dong Z.-Y."/>
            <person name="Niu X.-K."/>
            <person name="Zhang K."/>
            <person name="Fang B.-Z."/>
            <person name="Kang Y.-Q."/>
            <person name="Xiao M."/>
            <person name="Li W.-J."/>
        </authorList>
    </citation>
    <scope>NUCLEOTIDE SEQUENCE [LARGE SCALE GENOMIC DNA]</scope>
    <source>
        <strain evidence="3 4">SYSU K30002</strain>
    </source>
</reference>
<dbReference type="AlphaFoldDB" id="A0A432LD03"/>
<evidence type="ECO:0000259" key="2">
    <source>
        <dbReference type="PROSITE" id="PS50987"/>
    </source>
</evidence>
<dbReference type="PANTHER" id="PTHR38600:SF1">
    <property type="entry name" value="TRANSCRIPTIONAL REGULATORY PROTEIN"/>
    <property type="match status" value="1"/>
</dbReference>
<evidence type="ECO:0000256" key="1">
    <source>
        <dbReference type="ARBA" id="ARBA00023125"/>
    </source>
</evidence>
<evidence type="ECO:0000313" key="4">
    <source>
        <dbReference type="Proteomes" id="UP000287910"/>
    </source>
</evidence>
<organism evidence="3 4">
    <name type="scientific">Lysinibacillus antri</name>
    <dbReference type="NCBI Taxonomy" id="2498145"/>
    <lineage>
        <taxon>Bacteria</taxon>
        <taxon>Bacillati</taxon>
        <taxon>Bacillota</taxon>
        <taxon>Bacilli</taxon>
        <taxon>Bacillales</taxon>
        <taxon>Bacillaceae</taxon>
        <taxon>Lysinibacillus</taxon>
    </lineage>
</organism>
<dbReference type="InterPro" id="IPR036388">
    <property type="entry name" value="WH-like_DNA-bd_sf"/>
</dbReference>
<dbReference type="Gene3D" id="1.10.10.10">
    <property type="entry name" value="Winged helix-like DNA-binding domain superfamily/Winged helix DNA-binding domain"/>
    <property type="match status" value="1"/>
</dbReference>
<protein>
    <submittedName>
        <fullName evidence="3">ArsR family transcriptional regulator</fullName>
    </submittedName>
</protein>
<comment type="caution">
    <text evidence="3">The sequence shown here is derived from an EMBL/GenBank/DDBJ whole genome shotgun (WGS) entry which is preliminary data.</text>
</comment>
<dbReference type="SUPFAM" id="SSF46785">
    <property type="entry name" value="Winged helix' DNA-binding domain"/>
    <property type="match status" value="1"/>
</dbReference>
<name>A0A432LD03_9BACI</name>
<dbReference type="CDD" id="cd00090">
    <property type="entry name" value="HTH_ARSR"/>
    <property type="match status" value="1"/>
</dbReference>
<dbReference type="GO" id="GO:0003677">
    <property type="term" value="F:DNA binding"/>
    <property type="evidence" value="ECO:0007669"/>
    <property type="project" value="UniProtKB-KW"/>
</dbReference>
<dbReference type="NCBIfam" id="NF033788">
    <property type="entry name" value="HTH_metalloreg"/>
    <property type="match status" value="1"/>
</dbReference>
<dbReference type="SMART" id="SM00418">
    <property type="entry name" value="HTH_ARSR"/>
    <property type="match status" value="1"/>
</dbReference>
<dbReference type="Proteomes" id="UP000287910">
    <property type="component" value="Unassembled WGS sequence"/>
</dbReference>
<keyword evidence="4" id="KW-1185">Reference proteome</keyword>
<dbReference type="InterPro" id="IPR036390">
    <property type="entry name" value="WH_DNA-bd_sf"/>
</dbReference>
<dbReference type="InterPro" id="IPR011991">
    <property type="entry name" value="ArsR-like_HTH"/>
</dbReference>
<dbReference type="PANTHER" id="PTHR38600">
    <property type="entry name" value="TRANSCRIPTIONAL REGULATORY PROTEIN"/>
    <property type="match status" value="1"/>
</dbReference>